<keyword evidence="3" id="KW-1185">Reference proteome</keyword>
<dbReference type="EMBL" id="OX465085">
    <property type="protein sequence ID" value="CAI9303043.1"/>
    <property type="molecule type" value="Genomic_DNA"/>
</dbReference>
<evidence type="ECO:0000313" key="2">
    <source>
        <dbReference type="EMBL" id="CAI9303043.1"/>
    </source>
</evidence>
<name>A0AA36EPI4_LACSI</name>
<dbReference type="Gene3D" id="1.25.10.10">
    <property type="entry name" value="Leucine-rich Repeat Variant"/>
    <property type="match status" value="1"/>
</dbReference>
<evidence type="ECO:0000313" key="3">
    <source>
        <dbReference type="Proteomes" id="UP001177003"/>
    </source>
</evidence>
<sequence length="188" mass="20381">MDVKSENVEEKVKVEEENVVAAKVTVNPDTKLQVEEKKENKKVDTNKKKEAPVTINKELLQNGKAILKGMILLWDVDVGLAQIDKYFHSNDNHVIAGALLGVGVVNCGIKNDCDPASAIFVDYLDKENASIRIGAITGLGLAYAGSQLLKGLEKIVASADIPMLVCGDFNSVPGREIMQAVRFSPAFQ</sequence>
<keyword evidence="1" id="KW-0677">Repeat</keyword>
<dbReference type="PANTHER" id="PTHR10943:SF1">
    <property type="entry name" value="26S PROTEASOME NON-ATPASE REGULATORY SUBUNIT 2"/>
    <property type="match status" value="1"/>
</dbReference>
<dbReference type="GO" id="GO:0043161">
    <property type="term" value="P:proteasome-mediated ubiquitin-dependent protein catabolic process"/>
    <property type="evidence" value="ECO:0007669"/>
    <property type="project" value="TreeGrafter"/>
</dbReference>
<dbReference type="GO" id="GO:0034515">
    <property type="term" value="C:proteasome storage granule"/>
    <property type="evidence" value="ECO:0007669"/>
    <property type="project" value="TreeGrafter"/>
</dbReference>
<dbReference type="GO" id="GO:0005634">
    <property type="term" value="C:nucleus"/>
    <property type="evidence" value="ECO:0007669"/>
    <property type="project" value="TreeGrafter"/>
</dbReference>
<dbReference type="Proteomes" id="UP001177003">
    <property type="component" value="Chromosome 9"/>
</dbReference>
<dbReference type="AlphaFoldDB" id="A0AA36EPI4"/>
<proteinExistence type="predicted"/>
<dbReference type="InterPro" id="IPR011989">
    <property type="entry name" value="ARM-like"/>
</dbReference>
<reference evidence="2" key="1">
    <citation type="submission" date="2023-04" db="EMBL/GenBank/DDBJ databases">
        <authorList>
            <person name="Vijverberg K."/>
            <person name="Xiong W."/>
            <person name="Schranz E."/>
        </authorList>
    </citation>
    <scope>NUCLEOTIDE SEQUENCE</scope>
</reference>
<gene>
    <name evidence="2" type="ORF">LSALG_LOCUS41503</name>
</gene>
<organism evidence="2 3">
    <name type="scientific">Lactuca saligna</name>
    <name type="common">Willowleaf lettuce</name>
    <dbReference type="NCBI Taxonomy" id="75948"/>
    <lineage>
        <taxon>Eukaryota</taxon>
        <taxon>Viridiplantae</taxon>
        <taxon>Streptophyta</taxon>
        <taxon>Embryophyta</taxon>
        <taxon>Tracheophyta</taxon>
        <taxon>Spermatophyta</taxon>
        <taxon>Magnoliopsida</taxon>
        <taxon>eudicotyledons</taxon>
        <taxon>Gunneridae</taxon>
        <taxon>Pentapetalae</taxon>
        <taxon>asterids</taxon>
        <taxon>campanulids</taxon>
        <taxon>Asterales</taxon>
        <taxon>Asteraceae</taxon>
        <taxon>Cichorioideae</taxon>
        <taxon>Cichorieae</taxon>
        <taxon>Lactucinae</taxon>
        <taxon>Lactuca</taxon>
    </lineage>
</organism>
<protein>
    <submittedName>
        <fullName evidence="2">Uncharacterized protein</fullName>
    </submittedName>
</protein>
<dbReference type="PANTHER" id="PTHR10943">
    <property type="entry name" value="26S PROTEASOME NON-ATPASE REGULATORY SUBUNIT"/>
    <property type="match status" value="1"/>
</dbReference>
<accession>A0AA36EPI4</accession>
<evidence type="ECO:0000256" key="1">
    <source>
        <dbReference type="ARBA" id="ARBA00022737"/>
    </source>
</evidence>
<dbReference type="GO" id="GO:0008540">
    <property type="term" value="C:proteasome regulatory particle, base subcomplex"/>
    <property type="evidence" value="ECO:0007669"/>
    <property type="project" value="TreeGrafter"/>
</dbReference>